<comment type="caution">
    <text evidence="4">The sequence shown here is derived from an EMBL/GenBank/DDBJ whole genome shotgun (WGS) entry which is preliminary data.</text>
</comment>
<evidence type="ECO:0000256" key="1">
    <source>
        <dbReference type="ARBA" id="ARBA00007159"/>
    </source>
</evidence>
<sequence>MNGRDAHANNGWILGVCSVVFDIDEGQKLEDCFPQNALSEDEANDIAFHSFPDSMSMELHSRSSVRDSTFFFRIRRRAGTEKDESELKVSTSNGAAEDQQGSQYDAAAFLYGFVFCRQRSDERLKRGGEQKSVVVLSSQPYSAVLTPLSQHAGPLYFNRGNAALQEVYQEVQAWEAPSPGLRGMVMLGTMTLPAQVPAPATLPAALPPSDAEHLEHPLAPLPVVRQANGCNTIQGTFFEADVWSTLKEVVERAWVLWELMILAQPLLVLAPSPGVCSAAVAALVALITPLPYSADFRPYFTIHDPAFAHLASQQLPTNANSLPRLLGVTNLFFLKALPTWPNVLSTGTKSSTINGQAPANGNAGAAAPDTSGAAASRQGASRLQRLNIAVRKRSVGAQVLLSEHVQALWHTYKPLTRPDRSLLERLLRPTSHDPPGRSSRLAAANSAALRQHFGELTSAFLAPFAAFWQPTPPPPGTVPVPVQGPPHLPPFSHTDFLDSLPRTNFPPILLERFANQAALVGFYRRFLESPNFSAWFERQRGAAWGWQAAEWATAAAVRGEGADLRGLDEVQIVEAFFELERTLEAATAAARLPNAPPQAVVRVAALRRGLGAVYEAMPRDLQQTMLSSPARAALLQSLSLHIRVPGQPSRNRMPERRTL</sequence>
<dbReference type="InterPro" id="IPR037516">
    <property type="entry name" value="Tripartite_DENN"/>
</dbReference>
<dbReference type="EMBL" id="JALJOT010000003">
    <property type="protein sequence ID" value="KAK9916538.1"/>
    <property type="molecule type" value="Genomic_DNA"/>
</dbReference>
<keyword evidence="5" id="KW-1185">Reference proteome</keyword>
<feature type="domain" description="UDENN" evidence="3">
    <location>
        <begin position="14"/>
        <end position="537"/>
    </location>
</feature>
<protein>
    <recommendedName>
        <fullName evidence="3">UDENN domain-containing protein</fullName>
    </recommendedName>
</protein>
<proteinExistence type="inferred from homology"/>
<name>A0ABR2YXI8_9CHLO</name>
<feature type="region of interest" description="Disordered" evidence="2">
    <location>
        <begin position="354"/>
        <end position="378"/>
    </location>
</feature>
<gene>
    <name evidence="4" type="ORF">WJX75_003862</name>
</gene>
<feature type="compositionally biased region" description="Low complexity" evidence="2">
    <location>
        <begin position="357"/>
        <end position="378"/>
    </location>
</feature>
<dbReference type="PANTHER" id="PTHR13677">
    <property type="entry name" value="LD41638P"/>
    <property type="match status" value="1"/>
</dbReference>
<reference evidence="4 5" key="1">
    <citation type="journal article" date="2024" name="Nat. Commun.">
        <title>Phylogenomics reveals the evolutionary origins of lichenization in chlorophyte algae.</title>
        <authorList>
            <person name="Puginier C."/>
            <person name="Libourel C."/>
            <person name="Otte J."/>
            <person name="Skaloud P."/>
            <person name="Haon M."/>
            <person name="Grisel S."/>
            <person name="Petersen M."/>
            <person name="Berrin J.G."/>
            <person name="Delaux P.M."/>
            <person name="Dal Grande F."/>
            <person name="Keller J."/>
        </authorList>
    </citation>
    <scope>NUCLEOTIDE SEQUENCE [LARGE SCALE GENOMIC DNA]</scope>
    <source>
        <strain evidence="4 5">SAG 216-7</strain>
    </source>
</reference>
<dbReference type="PROSITE" id="PS50211">
    <property type="entry name" value="DENN"/>
    <property type="match status" value="1"/>
</dbReference>
<evidence type="ECO:0000313" key="5">
    <source>
        <dbReference type="Proteomes" id="UP001491310"/>
    </source>
</evidence>
<dbReference type="Proteomes" id="UP001491310">
    <property type="component" value="Unassembled WGS sequence"/>
</dbReference>
<comment type="similarity">
    <text evidence="1">Belongs to the DENND6 family.</text>
</comment>
<dbReference type="InterPro" id="IPR024224">
    <property type="entry name" value="DENND6"/>
</dbReference>
<evidence type="ECO:0000256" key="2">
    <source>
        <dbReference type="SAM" id="MobiDB-lite"/>
    </source>
</evidence>
<organism evidence="4 5">
    <name type="scientific">Coccomyxa subellipsoidea</name>
    <dbReference type="NCBI Taxonomy" id="248742"/>
    <lineage>
        <taxon>Eukaryota</taxon>
        <taxon>Viridiplantae</taxon>
        <taxon>Chlorophyta</taxon>
        <taxon>core chlorophytes</taxon>
        <taxon>Trebouxiophyceae</taxon>
        <taxon>Trebouxiophyceae incertae sedis</taxon>
        <taxon>Coccomyxaceae</taxon>
        <taxon>Coccomyxa</taxon>
    </lineage>
</organism>
<dbReference type="PANTHER" id="PTHR13677:SF0">
    <property type="entry name" value="LD41638P"/>
    <property type="match status" value="1"/>
</dbReference>
<accession>A0ABR2YXI8</accession>
<evidence type="ECO:0000259" key="3">
    <source>
        <dbReference type="PROSITE" id="PS50211"/>
    </source>
</evidence>
<evidence type="ECO:0000313" key="4">
    <source>
        <dbReference type="EMBL" id="KAK9916538.1"/>
    </source>
</evidence>